<feature type="signal peptide" evidence="1">
    <location>
        <begin position="1"/>
        <end position="24"/>
    </location>
</feature>
<dbReference type="InterPro" id="IPR021559">
    <property type="entry name" value="DUF3019"/>
</dbReference>
<name>A0ABS8G4C0_9ALTE</name>
<evidence type="ECO:0000313" key="2">
    <source>
        <dbReference type="EMBL" id="MCC2614981.1"/>
    </source>
</evidence>
<accession>A0ABS8G4C0</accession>
<dbReference type="Pfam" id="PF11456">
    <property type="entry name" value="DUF3019"/>
    <property type="match status" value="1"/>
</dbReference>
<dbReference type="Proteomes" id="UP001520878">
    <property type="component" value="Unassembled WGS sequence"/>
</dbReference>
<keyword evidence="3" id="KW-1185">Reference proteome</keyword>
<sequence>MVILKGLRPALLGLSLCLTAPVNAQQQPMPPRVASLIASPGTCELAQDQVSCDINAAFIWEAPTQGAYCLWESGSQIPMACWSDAWTGTFHLPFVAGEDRHFELRRKDSVHILATSTIRVIGAVEQRLRARRRHRLWRMF</sequence>
<keyword evidence="1" id="KW-0732">Signal</keyword>
<feature type="chain" id="PRO_5046740332" evidence="1">
    <location>
        <begin position="25"/>
        <end position="140"/>
    </location>
</feature>
<evidence type="ECO:0000313" key="3">
    <source>
        <dbReference type="Proteomes" id="UP001520878"/>
    </source>
</evidence>
<gene>
    <name evidence="2" type="ORF">LJ739_01840</name>
</gene>
<comment type="caution">
    <text evidence="2">The sequence shown here is derived from an EMBL/GenBank/DDBJ whole genome shotgun (WGS) entry which is preliminary data.</text>
</comment>
<protein>
    <submittedName>
        <fullName evidence="2">DUF3019 domain-containing protein</fullName>
    </submittedName>
</protein>
<evidence type="ECO:0000256" key="1">
    <source>
        <dbReference type="SAM" id="SignalP"/>
    </source>
</evidence>
<reference evidence="2 3" key="1">
    <citation type="submission" date="2021-10" db="EMBL/GenBank/DDBJ databases">
        <title>Draft genome of Aestuariibacter halophilus JC2043.</title>
        <authorList>
            <person name="Emsley S.A."/>
            <person name="Pfannmuller K.M."/>
            <person name="Ushijima B."/>
            <person name="Saw J.H."/>
            <person name="Videau P."/>
        </authorList>
    </citation>
    <scope>NUCLEOTIDE SEQUENCE [LARGE SCALE GENOMIC DNA]</scope>
    <source>
        <strain evidence="2 3">JC2043</strain>
    </source>
</reference>
<dbReference type="RefSeq" id="WP_229156894.1">
    <property type="nucleotide sequence ID" value="NZ_JAJEWP010000001.1"/>
</dbReference>
<dbReference type="EMBL" id="JAJEWP010000001">
    <property type="protein sequence ID" value="MCC2614981.1"/>
    <property type="molecule type" value="Genomic_DNA"/>
</dbReference>
<organism evidence="2 3">
    <name type="scientific">Fluctibacter halophilus</name>
    <dbReference type="NCBI Taxonomy" id="226011"/>
    <lineage>
        <taxon>Bacteria</taxon>
        <taxon>Pseudomonadati</taxon>
        <taxon>Pseudomonadota</taxon>
        <taxon>Gammaproteobacteria</taxon>
        <taxon>Alteromonadales</taxon>
        <taxon>Alteromonadaceae</taxon>
        <taxon>Fluctibacter</taxon>
    </lineage>
</organism>
<proteinExistence type="predicted"/>